<comment type="caution">
    <text evidence="2">The sequence shown here is derived from an EMBL/GenBank/DDBJ whole genome shotgun (WGS) entry which is preliminary data.</text>
</comment>
<accession>A0A918G8C3</accession>
<dbReference type="Proteomes" id="UP000660680">
    <property type="component" value="Unassembled WGS sequence"/>
</dbReference>
<keyword evidence="3" id="KW-1185">Reference proteome</keyword>
<organism evidence="2 3">
    <name type="scientific">Actinokineospora fastidiosa</name>
    <dbReference type="NCBI Taxonomy" id="1816"/>
    <lineage>
        <taxon>Bacteria</taxon>
        <taxon>Bacillati</taxon>
        <taxon>Actinomycetota</taxon>
        <taxon>Actinomycetes</taxon>
        <taxon>Pseudonocardiales</taxon>
        <taxon>Pseudonocardiaceae</taxon>
        <taxon>Actinokineospora</taxon>
    </lineage>
</organism>
<protein>
    <recommendedName>
        <fullName evidence="1">DUF8083 domain-containing protein</fullName>
    </recommendedName>
</protein>
<name>A0A918G8C3_9PSEU</name>
<sequence>MRVPRPFVAYLRVYEPLSAFPPASRDRLRHMAENSPLDRADVGVHEQLMWLKSQEVGAATRLPGERPDGSPLPTRDVMAVRAESGELLVCPLDLRARSAAAVVGFLSTAANPLREATLGESADRLRHKAGTVLADMPGGAVHVVSTTWTVPLPWFVLVQPSERVVTGEGATRTVYWLIPMRTARKRVQRAFELAEATFGESGPTKVLQDTGRWLAHFHEDSMVELDYGGLVQLMADDDIDADTSAEDVNAILDAIEQPDPGAVAERFERLREFWSELAVRERMQ</sequence>
<dbReference type="InterPro" id="IPR058396">
    <property type="entry name" value="DUF8083"/>
</dbReference>
<evidence type="ECO:0000313" key="2">
    <source>
        <dbReference type="EMBL" id="GGS20845.1"/>
    </source>
</evidence>
<dbReference type="Pfam" id="PF26312">
    <property type="entry name" value="DUF8083"/>
    <property type="match status" value="1"/>
</dbReference>
<evidence type="ECO:0000313" key="3">
    <source>
        <dbReference type="Proteomes" id="UP000660680"/>
    </source>
</evidence>
<evidence type="ECO:0000259" key="1">
    <source>
        <dbReference type="Pfam" id="PF26312"/>
    </source>
</evidence>
<proteinExistence type="predicted"/>
<reference evidence="2" key="1">
    <citation type="journal article" date="2014" name="Int. J. Syst. Evol. Microbiol.">
        <title>Complete genome sequence of Corynebacterium casei LMG S-19264T (=DSM 44701T), isolated from a smear-ripened cheese.</title>
        <authorList>
            <consortium name="US DOE Joint Genome Institute (JGI-PGF)"/>
            <person name="Walter F."/>
            <person name="Albersmeier A."/>
            <person name="Kalinowski J."/>
            <person name="Ruckert C."/>
        </authorList>
    </citation>
    <scope>NUCLEOTIDE SEQUENCE</scope>
    <source>
        <strain evidence="2">JCM 3276</strain>
    </source>
</reference>
<gene>
    <name evidence="2" type="ORF">GCM10010171_11880</name>
</gene>
<dbReference type="EMBL" id="BMRB01000001">
    <property type="protein sequence ID" value="GGS20845.1"/>
    <property type="molecule type" value="Genomic_DNA"/>
</dbReference>
<dbReference type="AlphaFoldDB" id="A0A918G8C3"/>
<feature type="domain" description="DUF8083" evidence="1">
    <location>
        <begin position="7"/>
        <end position="281"/>
    </location>
</feature>
<reference evidence="2" key="2">
    <citation type="submission" date="2020-09" db="EMBL/GenBank/DDBJ databases">
        <authorList>
            <person name="Sun Q."/>
            <person name="Ohkuma M."/>
        </authorList>
    </citation>
    <scope>NUCLEOTIDE SEQUENCE</scope>
    <source>
        <strain evidence="2">JCM 3276</strain>
    </source>
</reference>